<reference evidence="3" key="1">
    <citation type="submission" date="2017-02" db="UniProtKB">
        <authorList>
            <consortium name="WormBaseParasite"/>
        </authorList>
    </citation>
    <scope>IDENTIFICATION</scope>
</reference>
<sequence>MLLCKSDNLSFAAPLRLRSVCPSKQVVITRLFTRALIFLGHYCRSVVIIRNENLLIPRRSWCSRFMRAVTSSSSAAQPLKTSHGKFLAEIDAAKR</sequence>
<dbReference type="WBParaSite" id="TTAC_0000655201-mRNA-1">
    <property type="protein sequence ID" value="TTAC_0000655201-mRNA-1"/>
    <property type="gene ID" value="TTAC_0000655201"/>
</dbReference>
<dbReference type="AlphaFoldDB" id="A0A0R3X0B2"/>
<evidence type="ECO:0000313" key="1">
    <source>
        <dbReference type="EMBL" id="VDM30759.1"/>
    </source>
</evidence>
<protein>
    <submittedName>
        <fullName evidence="3">Secreted protein</fullName>
    </submittedName>
</protein>
<gene>
    <name evidence="1" type="ORF">TTAC_LOCUS6537</name>
</gene>
<keyword evidence="2" id="KW-1185">Reference proteome</keyword>
<reference evidence="1 2" key="2">
    <citation type="submission" date="2018-11" db="EMBL/GenBank/DDBJ databases">
        <authorList>
            <consortium name="Pathogen Informatics"/>
        </authorList>
    </citation>
    <scope>NUCLEOTIDE SEQUENCE [LARGE SCALE GENOMIC DNA]</scope>
</reference>
<name>A0A0R3X0B2_HYDTA</name>
<accession>A0A0R3X0B2</accession>
<proteinExistence type="predicted"/>
<dbReference type="EMBL" id="UYWX01020307">
    <property type="protein sequence ID" value="VDM30759.1"/>
    <property type="molecule type" value="Genomic_DNA"/>
</dbReference>
<dbReference type="Proteomes" id="UP000274429">
    <property type="component" value="Unassembled WGS sequence"/>
</dbReference>
<evidence type="ECO:0000313" key="2">
    <source>
        <dbReference type="Proteomes" id="UP000274429"/>
    </source>
</evidence>
<organism evidence="3">
    <name type="scientific">Hydatigena taeniaeformis</name>
    <name type="common">Feline tapeworm</name>
    <name type="synonym">Taenia taeniaeformis</name>
    <dbReference type="NCBI Taxonomy" id="6205"/>
    <lineage>
        <taxon>Eukaryota</taxon>
        <taxon>Metazoa</taxon>
        <taxon>Spiralia</taxon>
        <taxon>Lophotrochozoa</taxon>
        <taxon>Platyhelminthes</taxon>
        <taxon>Cestoda</taxon>
        <taxon>Eucestoda</taxon>
        <taxon>Cyclophyllidea</taxon>
        <taxon>Taeniidae</taxon>
        <taxon>Hydatigera</taxon>
    </lineage>
</organism>
<evidence type="ECO:0000313" key="3">
    <source>
        <dbReference type="WBParaSite" id="TTAC_0000655201-mRNA-1"/>
    </source>
</evidence>